<evidence type="ECO:0000313" key="1">
    <source>
        <dbReference type="EMBL" id="SHG10321.1"/>
    </source>
</evidence>
<name>A0A1M5H2N5_9SPHI</name>
<dbReference type="EMBL" id="FQUQ01000004">
    <property type="protein sequence ID" value="SHG10321.1"/>
    <property type="molecule type" value="Genomic_DNA"/>
</dbReference>
<sequence>MMLIERINKQEMMRCWAVGEVCGEFLNALNEGPLKQVLAWLKSGNLELERKAIFSVLKSHHLSLLDFIPEDTQWYKALLMVDKISFNQLNVLPVRELAAISNYTYRVCYAANILRKNPELNERISYIAETMRDNNRPVQLSGITLFAKNQKGPYTIIEGNGRLISLYIIQLLEDRNIIENGWIEVVLGISEAGLV</sequence>
<reference evidence="2" key="1">
    <citation type="submission" date="2016-11" db="EMBL/GenBank/DDBJ databases">
        <authorList>
            <person name="Varghese N."/>
            <person name="Submissions S."/>
        </authorList>
    </citation>
    <scope>NUCLEOTIDE SEQUENCE [LARGE SCALE GENOMIC DNA]</scope>
    <source>
        <strain evidence="2">DSM 16990</strain>
    </source>
</reference>
<dbReference type="Proteomes" id="UP000184287">
    <property type="component" value="Unassembled WGS sequence"/>
</dbReference>
<dbReference type="AlphaFoldDB" id="A0A1M5H2N5"/>
<dbReference type="OrthoDB" id="754223at2"/>
<evidence type="ECO:0000313" key="2">
    <source>
        <dbReference type="Proteomes" id="UP000184287"/>
    </source>
</evidence>
<proteinExistence type="predicted"/>
<gene>
    <name evidence="1" type="ORF">SAMN04488522_104482</name>
</gene>
<dbReference type="STRING" id="288992.SAMN04488522_104482"/>
<keyword evidence="2" id="KW-1185">Reference proteome</keyword>
<dbReference type="RefSeq" id="WP_073233151.1">
    <property type="nucleotide sequence ID" value="NZ_FQUQ01000004.1"/>
</dbReference>
<organism evidence="1 2">
    <name type="scientific">Pedobacter caeni</name>
    <dbReference type="NCBI Taxonomy" id="288992"/>
    <lineage>
        <taxon>Bacteria</taxon>
        <taxon>Pseudomonadati</taxon>
        <taxon>Bacteroidota</taxon>
        <taxon>Sphingobacteriia</taxon>
        <taxon>Sphingobacteriales</taxon>
        <taxon>Sphingobacteriaceae</taxon>
        <taxon>Pedobacter</taxon>
    </lineage>
</organism>
<protein>
    <submittedName>
        <fullName evidence="1">Uncharacterized protein</fullName>
    </submittedName>
</protein>
<accession>A0A1M5H2N5</accession>